<keyword evidence="2" id="KW-0732">Signal</keyword>
<evidence type="ECO:0000256" key="2">
    <source>
        <dbReference type="SAM" id="SignalP"/>
    </source>
</evidence>
<dbReference type="Gene3D" id="3.40.190.10">
    <property type="entry name" value="Periplasmic binding protein-like II"/>
    <property type="match status" value="1"/>
</dbReference>
<comment type="caution">
    <text evidence="3">The sequence shown here is derived from an EMBL/GenBank/DDBJ whole genome shotgun (WGS) entry which is preliminary data.</text>
</comment>
<dbReference type="SUPFAM" id="SSF53850">
    <property type="entry name" value="Periplasmic binding protein-like II"/>
    <property type="match status" value="1"/>
</dbReference>
<evidence type="ECO:0000256" key="1">
    <source>
        <dbReference type="ARBA" id="ARBA00006987"/>
    </source>
</evidence>
<feature type="chain" id="PRO_5025467624" evidence="2">
    <location>
        <begin position="25"/>
        <end position="327"/>
    </location>
</feature>
<dbReference type="EMBL" id="JAAGRN010000007">
    <property type="protein sequence ID" value="NDY83764.1"/>
    <property type="molecule type" value="Genomic_DNA"/>
</dbReference>
<dbReference type="InterPro" id="IPR005064">
    <property type="entry name" value="BUG"/>
</dbReference>
<proteinExistence type="inferred from homology"/>
<dbReference type="RefSeq" id="WP_163655300.1">
    <property type="nucleotide sequence ID" value="NZ_JAAGRN010000007.1"/>
</dbReference>
<feature type="signal peptide" evidence="2">
    <location>
        <begin position="1"/>
        <end position="24"/>
    </location>
</feature>
<dbReference type="PANTHER" id="PTHR42928:SF5">
    <property type="entry name" value="BLR1237 PROTEIN"/>
    <property type="match status" value="1"/>
</dbReference>
<reference evidence="3" key="1">
    <citation type="submission" date="2020-02" db="EMBL/GenBank/DDBJ databases">
        <authorList>
            <person name="Chen W.-M."/>
        </authorList>
    </citation>
    <scope>NUCLEOTIDE SEQUENCE</scope>
    <source>
        <strain evidence="3">NBD-18</strain>
    </source>
</reference>
<protein>
    <submittedName>
        <fullName evidence="3">Tripartite tricarboxylate transporter substrate binding protein</fullName>
    </submittedName>
</protein>
<dbReference type="Pfam" id="PF03401">
    <property type="entry name" value="TctC"/>
    <property type="match status" value="1"/>
</dbReference>
<dbReference type="InterPro" id="IPR042100">
    <property type="entry name" value="Bug_dom1"/>
</dbReference>
<accession>A0A6B2R2A2</accession>
<evidence type="ECO:0000313" key="3">
    <source>
        <dbReference type="EMBL" id="NDY83764.1"/>
    </source>
</evidence>
<dbReference type="CDD" id="cd07012">
    <property type="entry name" value="PBP2_Bug_TTT"/>
    <property type="match status" value="1"/>
</dbReference>
<gene>
    <name evidence="3" type="ORF">G3I67_11015</name>
</gene>
<name>A0A6B2R2A2_9BURK</name>
<dbReference type="PIRSF" id="PIRSF017082">
    <property type="entry name" value="YflP"/>
    <property type="match status" value="1"/>
</dbReference>
<organism evidence="3">
    <name type="scientific">Sheuella amnicola</name>
    <dbReference type="NCBI Taxonomy" id="2707330"/>
    <lineage>
        <taxon>Bacteria</taxon>
        <taxon>Pseudomonadati</taxon>
        <taxon>Pseudomonadota</taxon>
        <taxon>Betaproteobacteria</taxon>
        <taxon>Burkholderiales</taxon>
        <taxon>Alcaligenaceae</taxon>
        <taxon>Sheuella</taxon>
    </lineage>
</organism>
<dbReference type="Gene3D" id="3.40.190.150">
    <property type="entry name" value="Bordetella uptake gene, domain 1"/>
    <property type="match status" value="1"/>
</dbReference>
<dbReference type="AlphaFoldDB" id="A0A6B2R2A2"/>
<sequence length="327" mass="34195">MISIKKAIALALGCASCIGTGIQAQTEDFPKQPIKLIVPWAPGGNVDITARAVAPAMSEILGQQVVVENKPGAGGFIGTTGVVRSPPDGYTLMLGSSGSISVGPALARKPPYDPTKDLVAIGPIHSVPIVMSASAKGNIKNFDDFKKKATTSKDLISIGSAGNGSSQHLALELLALRMGIKLNHIPYKGSGPALNDVVGGQIDMMMDQLTASISHIRNGTIIPIAQTGKTRSPLLPNVPTFGELGIKDFEMVTYTGIFGPTGISQPVLDKLTEALKTTLTRADVKERFAGLGVDIITVDRATFQQDVNKDFANSQAIGKAANIVINE</sequence>
<dbReference type="PANTHER" id="PTHR42928">
    <property type="entry name" value="TRICARBOXYLATE-BINDING PROTEIN"/>
    <property type="match status" value="1"/>
</dbReference>
<comment type="similarity">
    <text evidence="1">Belongs to the UPF0065 (bug) family.</text>
</comment>